<keyword evidence="6 8" id="KW-1133">Transmembrane helix</keyword>
<dbReference type="InterPro" id="IPR038731">
    <property type="entry name" value="RgtA/B/C-like"/>
</dbReference>
<reference evidence="10 11" key="1">
    <citation type="journal article" date="2015" name="Nature">
        <title>rRNA introns, odd ribosomes, and small enigmatic genomes across a large radiation of phyla.</title>
        <authorList>
            <person name="Brown C.T."/>
            <person name="Hug L.A."/>
            <person name="Thomas B.C."/>
            <person name="Sharon I."/>
            <person name="Castelle C.J."/>
            <person name="Singh A."/>
            <person name="Wilkins M.J."/>
            <person name="Williams K.H."/>
            <person name="Banfield J.F."/>
        </authorList>
    </citation>
    <scope>NUCLEOTIDE SEQUENCE [LARGE SCALE GENOMIC DNA]</scope>
</reference>
<evidence type="ECO:0000256" key="7">
    <source>
        <dbReference type="ARBA" id="ARBA00023136"/>
    </source>
</evidence>
<evidence type="ECO:0000256" key="6">
    <source>
        <dbReference type="ARBA" id="ARBA00022989"/>
    </source>
</evidence>
<dbReference type="GO" id="GO:0005886">
    <property type="term" value="C:plasma membrane"/>
    <property type="evidence" value="ECO:0007669"/>
    <property type="project" value="UniProtKB-SubCell"/>
</dbReference>
<dbReference type="AlphaFoldDB" id="A0A0G0M7V1"/>
<evidence type="ECO:0000256" key="3">
    <source>
        <dbReference type="ARBA" id="ARBA00022676"/>
    </source>
</evidence>
<evidence type="ECO:0000256" key="5">
    <source>
        <dbReference type="ARBA" id="ARBA00022692"/>
    </source>
</evidence>
<dbReference type="EMBL" id="LBWA01000032">
    <property type="protein sequence ID" value="KKQ96400.1"/>
    <property type="molecule type" value="Genomic_DNA"/>
</dbReference>
<feature type="transmembrane region" description="Helical" evidence="8">
    <location>
        <begin position="281"/>
        <end position="298"/>
    </location>
</feature>
<feature type="transmembrane region" description="Helical" evidence="8">
    <location>
        <begin position="186"/>
        <end position="207"/>
    </location>
</feature>
<feature type="transmembrane region" description="Helical" evidence="8">
    <location>
        <begin position="256"/>
        <end position="274"/>
    </location>
</feature>
<dbReference type="GO" id="GO:0016763">
    <property type="term" value="F:pentosyltransferase activity"/>
    <property type="evidence" value="ECO:0007669"/>
    <property type="project" value="TreeGrafter"/>
</dbReference>
<evidence type="ECO:0000256" key="8">
    <source>
        <dbReference type="SAM" id="Phobius"/>
    </source>
</evidence>
<proteinExistence type="predicted"/>
<comment type="caution">
    <text evidence="10">The sequence shown here is derived from an EMBL/GenBank/DDBJ whole genome shotgun (WGS) entry which is preliminary data.</text>
</comment>
<dbReference type="PANTHER" id="PTHR33908">
    <property type="entry name" value="MANNOSYLTRANSFERASE YKCB-RELATED"/>
    <property type="match status" value="1"/>
</dbReference>
<sequence length="428" mass="49931">MLPGYIRSTKFEASIGYNAYAISTHLIDEWGDKLPLHFRAFGEFKLPVYIYTTSFFVKLFGLSTTTIRLPAVLYSLGILFFTYLLIRKVIGKDWIGIISSLLLCISPWFFVFSRTGYEATAGLFFFLLGIYLLLQVARNKFYFLFATLSFILSFYSYNSFRIIIPIWFVVLLGFMAADFKKAKRYWVVLAISLFIFVISLIPVWKLIRYDAGSSRLAVVSLERKSDFFKNYFSHFSPEFLFFKGDGNSRSQIPGHGQLYLIEAPFVFLGVWVILKSKKNLAWLFSIIMVFSLSFRIYMSDFISNYSKVSSKDWQYGYREIFLNYQDEIKDAKKVVISDEYGQPYIFALYYQKFDIDKFRQTVAYNDVSDWGFSTISSFDKFEFKKIGMEDFKKGNLIFVTGEKPPTNLEPNSKIQFLDGIKAFDVYKL</sequence>
<accession>A0A0G0M7V1</accession>
<evidence type="ECO:0000256" key="2">
    <source>
        <dbReference type="ARBA" id="ARBA00022475"/>
    </source>
</evidence>
<gene>
    <name evidence="10" type="ORF">UT23_C0032G0002</name>
</gene>
<organism evidence="10 11">
    <name type="scientific">Candidatus Woesebacteria bacterium GW2011_GWA1_39_12</name>
    <dbReference type="NCBI Taxonomy" id="1618549"/>
    <lineage>
        <taxon>Bacteria</taxon>
        <taxon>Candidatus Woeseibacteriota</taxon>
    </lineage>
</organism>
<name>A0A0G0M7V1_9BACT</name>
<keyword evidence="2" id="KW-1003">Cell membrane</keyword>
<comment type="subcellular location">
    <subcellularLocation>
        <location evidence="1">Cell membrane</location>
        <topology evidence="1">Multi-pass membrane protein</topology>
    </subcellularLocation>
</comment>
<keyword evidence="7 8" id="KW-0472">Membrane</keyword>
<evidence type="ECO:0000313" key="11">
    <source>
        <dbReference type="Proteomes" id="UP000034325"/>
    </source>
</evidence>
<dbReference type="GO" id="GO:0009103">
    <property type="term" value="P:lipopolysaccharide biosynthetic process"/>
    <property type="evidence" value="ECO:0007669"/>
    <property type="project" value="UniProtKB-ARBA"/>
</dbReference>
<keyword evidence="3" id="KW-0328">Glycosyltransferase</keyword>
<evidence type="ECO:0000256" key="4">
    <source>
        <dbReference type="ARBA" id="ARBA00022679"/>
    </source>
</evidence>
<dbReference type="Pfam" id="PF13231">
    <property type="entry name" value="PMT_2"/>
    <property type="match status" value="1"/>
</dbReference>
<dbReference type="Proteomes" id="UP000034325">
    <property type="component" value="Unassembled WGS sequence"/>
</dbReference>
<dbReference type="PANTHER" id="PTHR33908:SF3">
    <property type="entry name" value="UNDECAPRENYL PHOSPHATE-ALPHA-4-AMINO-4-DEOXY-L-ARABINOSE ARABINOSYL TRANSFERASE"/>
    <property type="match status" value="1"/>
</dbReference>
<keyword evidence="4" id="KW-0808">Transferase</keyword>
<dbReference type="GO" id="GO:0010041">
    <property type="term" value="P:response to iron(III) ion"/>
    <property type="evidence" value="ECO:0007669"/>
    <property type="project" value="TreeGrafter"/>
</dbReference>
<feature type="transmembrane region" description="Helical" evidence="8">
    <location>
        <begin position="93"/>
        <end position="111"/>
    </location>
</feature>
<evidence type="ECO:0000256" key="1">
    <source>
        <dbReference type="ARBA" id="ARBA00004651"/>
    </source>
</evidence>
<dbReference type="InterPro" id="IPR050297">
    <property type="entry name" value="LipidA_mod_glycosyltrf_83"/>
</dbReference>
<keyword evidence="5 8" id="KW-0812">Transmembrane</keyword>
<feature type="transmembrane region" description="Helical" evidence="8">
    <location>
        <begin position="117"/>
        <end position="134"/>
    </location>
</feature>
<feature type="domain" description="Glycosyltransferase RgtA/B/C/D-like" evidence="9">
    <location>
        <begin position="47"/>
        <end position="198"/>
    </location>
</feature>
<evidence type="ECO:0000313" key="10">
    <source>
        <dbReference type="EMBL" id="KKQ96400.1"/>
    </source>
</evidence>
<evidence type="ECO:0000259" key="9">
    <source>
        <dbReference type="Pfam" id="PF13231"/>
    </source>
</evidence>
<feature type="transmembrane region" description="Helical" evidence="8">
    <location>
        <begin position="67"/>
        <end position="86"/>
    </location>
</feature>
<protein>
    <recommendedName>
        <fullName evidence="9">Glycosyltransferase RgtA/B/C/D-like domain-containing protein</fullName>
    </recommendedName>
</protein>